<gene>
    <name evidence="2" type="primary">yidD</name>
    <name evidence="2" type="ORF">ENV52_01910</name>
</gene>
<dbReference type="EMBL" id="DTGR01000029">
    <property type="protein sequence ID" value="HHS28442.1"/>
    <property type="molecule type" value="Genomic_DNA"/>
</dbReference>
<protein>
    <recommendedName>
        <fullName evidence="1">Putative membrane protein insertion efficiency factor</fullName>
    </recommendedName>
</protein>
<dbReference type="PANTHER" id="PTHR33383">
    <property type="entry name" value="MEMBRANE PROTEIN INSERTION EFFICIENCY FACTOR-RELATED"/>
    <property type="match status" value="1"/>
</dbReference>
<dbReference type="AlphaFoldDB" id="A0A7V6A1A4"/>
<keyword evidence="1" id="KW-0472">Membrane</keyword>
<dbReference type="Pfam" id="PF01809">
    <property type="entry name" value="YidD"/>
    <property type="match status" value="1"/>
</dbReference>
<dbReference type="SMART" id="SM01234">
    <property type="entry name" value="Haemolytic"/>
    <property type="match status" value="1"/>
</dbReference>
<sequence>MPRCGPNCSRSCRSAPKQTIMTKLALVLIRAYQLMISPLFPNCCRFAPSCSQYAAEAFATYGFVRGLGLSLKRLLRCHPFHPGGWDPVP</sequence>
<reference evidence="2" key="1">
    <citation type="journal article" date="2020" name="mSystems">
        <title>Genome- and Community-Level Interaction Insights into Carbon Utilization and Element Cycling Functions of Hydrothermarchaeota in Hydrothermal Sediment.</title>
        <authorList>
            <person name="Zhou Z."/>
            <person name="Liu Y."/>
            <person name="Xu W."/>
            <person name="Pan J."/>
            <person name="Luo Z.H."/>
            <person name="Li M."/>
        </authorList>
    </citation>
    <scope>NUCLEOTIDE SEQUENCE [LARGE SCALE GENOMIC DNA]</scope>
    <source>
        <strain evidence="2">SpSt-767</strain>
    </source>
</reference>
<comment type="function">
    <text evidence="1">Could be involved in insertion of integral membrane proteins into the membrane.</text>
</comment>
<accession>A0A7V6A1A4</accession>
<organism evidence="2">
    <name type="scientific">Desulfobacca acetoxidans</name>
    <dbReference type="NCBI Taxonomy" id="60893"/>
    <lineage>
        <taxon>Bacteria</taxon>
        <taxon>Pseudomonadati</taxon>
        <taxon>Thermodesulfobacteriota</taxon>
        <taxon>Desulfobaccia</taxon>
        <taxon>Desulfobaccales</taxon>
        <taxon>Desulfobaccaceae</taxon>
        <taxon>Desulfobacca</taxon>
    </lineage>
</organism>
<evidence type="ECO:0000313" key="2">
    <source>
        <dbReference type="EMBL" id="HHS28442.1"/>
    </source>
</evidence>
<dbReference type="HAMAP" id="MF_00386">
    <property type="entry name" value="UPF0161_YidD"/>
    <property type="match status" value="1"/>
</dbReference>
<dbReference type="InterPro" id="IPR002696">
    <property type="entry name" value="Membr_insert_effic_factor_YidD"/>
</dbReference>
<comment type="subcellular location">
    <subcellularLocation>
        <location evidence="1">Cell membrane</location>
        <topology evidence="1">Peripheral membrane protein</topology>
        <orientation evidence="1">Cytoplasmic side</orientation>
    </subcellularLocation>
</comment>
<name>A0A7V6A1A4_9BACT</name>
<proteinExistence type="inferred from homology"/>
<dbReference type="GO" id="GO:0005886">
    <property type="term" value="C:plasma membrane"/>
    <property type="evidence" value="ECO:0007669"/>
    <property type="project" value="UniProtKB-SubCell"/>
</dbReference>
<dbReference type="NCBIfam" id="TIGR00278">
    <property type="entry name" value="membrane protein insertion efficiency factor YidD"/>
    <property type="match status" value="1"/>
</dbReference>
<evidence type="ECO:0000256" key="1">
    <source>
        <dbReference type="HAMAP-Rule" id="MF_00386"/>
    </source>
</evidence>
<comment type="similarity">
    <text evidence="1">Belongs to the UPF0161 family.</text>
</comment>
<comment type="caution">
    <text evidence="2">The sequence shown here is derived from an EMBL/GenBank/DDBJ whole genome shotgun (WGS) entry which is preliminary data.</text>
</comment>
<keyword evidence="1" id="KW-1003">Cell membrane</keyword>
<dbReference type="PANTHER" id="PTHR33383:SF1">
    <property type="entry name" value="MEMBRANE PROTEIN INSERTION EFFICIENCY FACTOR-RELATED"/>
    <property type="match status" value="1"/>
</dbReference>